<comment type="similarity">
    <text evidence="1 4">Belongs to the pyrroline-5-carboxylate reductase family.</text>
</comment>
<keyword evidence="4" id="KW-0641">Proline biosynthesis</keyword>
<dbReference type="InterPro" id="IPR036291">
    <property type="entry name" value="NAD(P)-bd_dom_sf"/>
</dbReference>
<dbReference type="GO" id="GO:0055129">
    <property type="term" value="P:L-proline biosynthetic process"/>
    <property type="evidence" value="ECO:0007669"/>
    <property type="project" value="UniProtKB-UniRule"/>
</dbReference>
<evidence type="ECO:0000256" key="1">
    <source>
        <dbReference type="ARBA" id="ARBA00005525"/>
    </source>
</evidence>
<dbReference type="AlphaFoldDB" id="A0A9Q7ARK0"/>
<evidence type="ECO:0000256" key="2">
    <source>
        <dbReference type="ARBA" id="ARBA00022857"/>
    </source>
</evidence>
<dbReference type="InterPro" id="IPR008927">
    <property type="entry name" value="6-PGluconate_DH-like_C_sf"/>
</dbReference>
<dbReference type="HAMAP" id="MF_01925">
    <property type="entry name" value="P5C_reductase"/>
    <property type="match status" value="1"/>
</dbReference>
<comment type="catalytic activity">
    <reaction evidence="4">
        <text>L-proline + NADP(+) = (S)-1-pyrroline-5-carboxylate + NADPH + 2 H(+)</text>
        <dbReference type="Rhea" id="RHEA:14109"/>
        <dbReference type="ChEBI" id="CHEBI:15378"/>
        <dbReference type="ChEBI" id="CHEBI:17388"/>
        <dbReference type="ChEBI" id="CHEBI:57783"/>
        <dbReference type="ChEBI" id="CHEBI:58349"/>
        <dbReference type="ChEBI" id="CHEBI:60039"/>
        <dbReference type="EC" id="1.5.1.2"/>
    </reaction>
</comment>
<evidence type="ECO:0000259" key="7">
    <source>
        <dbReference type="Pfam" id="PF03807"/>
    </source>
</evidence>
<evidence type="ECO:0000256" key="3">
    <source>
        <dbReference type="ARBA" id="ARBA00023002"/>
    </source>
</evidence>
<evidence type="ECO:0000259" key="8">
    <source>
        <dbReference type="Pfam" id="PF14748"/>
    </source>
</evidence>
<keyword evidence="4" id="KW-0963">Cytoplasm</keyword>
<dbReference type="NCBIfam" id="TIGR00112">
    <property type="entry name" value="proC"/>
    <property type="match status" value="1"/>
</dbReference>
<evidence type="ECO:0000313" key="10">
    <source>
        <dbReference type="Proteomes" id="UP000671879"/>
    </source>
</evidence>
<feature type="domain" description="Pyrroline-5-carboxylate reductase catalytic N-terminal" evidence="7">
    <location>
        <begin position="8"/>
        <end position="96"/>
    </location>
</feature>
<protein>
    <recommendedName>
        <fullName evidence="4 5">Pyrroline-5-carboxylate reductase</fullName>
        <shortName evidence="4">P5C reductase</shortName>
        <shortName evidence="4">P5CR</shortName>
        <ecNumber evidence="4 5">1.5.1.2</ecNumber>
    </recommendedName>
    <alternativeName>
        <fullName evidence="4">PCA reductase</fullName>
    </alternativeName>
</protein>
<dbReference type="EMBL" id="CP072943">
    <property type="protein sequence ID" value="QTX32706.1"/>
    <property type="molecule type" value="Genomic_DNA"/>
</dbReference>
<dbReference type="SUPFAM" id="SSF48179">
    <property type="entry name" value="6-phosphogluconate dehydrogenase C-terminal domain-like"/>
    <property type="match status" value="1"/>
</dbReference>
<feature type="binding site" evidence="6">
    <location>
        <position position="56"/>
    </location>
    <ligand>
        <name>NADPH</name>
        <dbReference type="ChEBI" id="CHEBI:57783"/>
    </ligand>
</feature>
<dbReference type="PANTHER" id="PTHR11645">
    <property type="entry name" value="PYRROLINE-5-CARBOXYLATE REDUCTASE"/>
    <property type="match status" value="1"/>
</dbReference>
<dbReference type="SUPFAM" id="SSF51735">
    <property type="entry name" value="NAD(P)-binding Rossmann-fold domains"/>
    <property type="match status" value="1"/>
</dbReference>
<comment type="catalytic activity">
    <reaction evidence="4">
        <text>L-proline + NAD(+) = (S)-1-pyrroline-5-carboxylate + NADH + 2 H(+)</text>
        <dbReference type="Rhea" id="RHEA:14105"/>
        <dbReference type="ChEBI" id="CHEBI:15378"/>
        <dbReference type="ChEBI" id="CHEBI:17388"/>
        <dbReference type="ChEBI" id="CHEBI:57540"/>
        <dbReference type="ChEBI" id="CHEBI:57945"/>
        <dbReference type="ChEBI" id="CHEBI:60039"/>
        <dbReference type="EC" id="1.5.1.2"/>
    </reaction>
</comment>
<accession>A0A9Q7ARK0</accession>
<evidence type="ECO:0000256" key="6">
    <source>
        <dbReference type="PIRSR" id="PIRSR000193-1"/>
    </source>
</evidence>
<comment type="function">
    <text evidence="4">Catalyzes the reduction of 1-pyrroline-5-carboxylate (PCA) to L-proline.</text>
</comment>
<dbReference type="KEGG" id="aram:KAR29_01840"/>
<sequence length="279" mass="29585">MVALETLKVAVIGAGTIGSALARELALAGCDVRATRRRLDKVRALEELGVYLTSDNVEAVSGADIVFVVLKPHKVVPVLKAVGDALDGKPVVSLAAALDLDLLRQALPDVRWIRAMSNTAIPVREAFTMFAPSPETTEEDRAIVEAVFGLLGSYEEVEDGYMDALTAMAGSGPAYIYTMLEALIYGGLRVGLPRDLTLRAAAHTAIGASQLLLASGEHLAVLRDQVLTPGGVTIEGIFALEEGQIRTAFMNAVKAATEKALVLADETRRTIRKGVPPEV</sequence>
<dbReference type="Pfam" id="PF03807">
    <property type="entry name" value="F420_oxidored"/>
    <property type="match status" value="1"/>
</dbReference>
<dbReference type="GO" id="GO:0005737">
    <property type="term" value="C:cytoplasm"/>
    <property type="evidence" value="ECO:0007669"/>
    <property type="project" value="UniProtKB-SubCell"/>
</dbReference>
<name>A0A9Q7ARK0_9BACT</name>
<dbReference type="EC" id="1.5.1.2" evidence="4 5"/>
<dbReference type="Gene3D" id="1.10.3730.10">
    <property type="entry name" value="ProC C-terminal domain-like"/>
    <property type="match status" value="1"/>
</dbReference>
<comment type="subcellular location">
    <subcellularLocation>
        <location evidence="4">Cytoplasm</location>
    </subcellularLocation>
</comment>
<gene>
    <name evidence="4 9" type="primary">proC</name>
    <name evidence="9" type="ORF">KAR29_01840</name>
</gene>
<keyword evidence="4" id="KW-0028">Amino-acid biosynthesis</keyword>
<evidence type="ECO:0000256" key="4">
    <source>
        <dbReference type="HAMAP-Rule" id="MF_01925"/>
    </source>
</evidence>
<dbReference type="InterPro" id="IPR028939">
    <property type="entry name" value="P5C_Rdtase_cat_N"/>
</dbReference>
<dbReference type="InterPro" id="IPR000304">
    <property type="entry name" value="Pyrroline-COOH_reductase"/>
</dbReference>
<dbReference type="GO" id="GO:0004735">
    <property type="term" value="F:pyrroline-5-carboxylate reductase activity"/>
    <property type="evidence" value="ECO:0007669"/>
    <property type="project" value="UniProtKB-UniRule"/>
</dbReference>
<comment type="pathway">
    <text evidence="4">Amino-acid biosynthesis; L-proline biosynthesis; L-proline from L-glutamate 5-semialdehyde: step 1/1.</text>
</comment>
<dbReference type="InterPro" id="IPR029036">
    <property type="entry name" value="P5CR_dimer"/>
</dbReference>
<keyword evidence="10" id="KW-1185">Reference proteome</keyword>
<dbReference type="Pfam" id="PF14748">
    <property type="entry name" value="P5CR_dimer"/>
    <property type="match status" value="1"/>
</dbReference>
<keyword evidence="2 4" id="KW-0521">NADP</keyword>
<dbReference type="PIRSF" id="PIRSF000193">
    <property type="entry name" value="Pyrrol-5-carb_rd"/>
    <property type="match status" value="1"/>
</dbReference>
<evidence type="ECO:0000256" key="5">
    <source>
        <dbReference type="NCBIfam" id="TIGR00112"/>
    </source>
</evidence>
<reference evidence="10" key="1">
    <citation type="submission" date="2021-04" db="EMBL/GenBank/DDBJ databases">
        <title>A novel Synergistetes isolate from a pyrite-forming mixed culture.</title>
        <authorList>
            <person name="Bunk B."/>
            <person name="Sproer C."/>
            <person name="Spring S."/>
            <person name="Pester M."/>
        </authorList>
    </citation>
    <scope>NUCLEOTIDE SEQUENCE [LARGE SCALE GENOMIC DNA]</scope>
    <source>
        <strain evidence="10">J.5.4.2-T.3.5.2</strain>
    </source>
</reference>
<proteinExistence type="inferred from homology"/>
<feature type="domain" description="Pyrroline-5-carboxylate reductase dimerisation" evidence="8">
    <location>
        <begin position="161"/>
        <end position="260"/>
    </location>
</feature>
<organism evidence="9 10">
    <name type="scientific">Aminithiophilus ramosus</name>
    <dbReference type="NCBI Taxonomy" id="3029084"/>
    <lineage>
        <taxon>Bacteria</taxon>
        <taxon>Thermotogati</taxon>
        <taxon>Synergistota</taxon>
        <taxon>Synergistia</taxon>
        <taxon>Synergistales</taxon>
        <taxon>Aminithiophilaceae</taxon>
        <taxon>Aminithiophilus</taxon>
    </lineage>
</organism>
<dbReference type="Gene3D" id="3.40.50.720">
    <property type="entry name" value="NAD(P)-binding Rossmann-like Domain"/>
    <property type="match status" value="1"/>
</dbReference>
<dbReference type="FunFam" id="1.10.3730.10:FF:000001">
    <property type="entry name" value="Pyrroline-5-carboxylate reductase"/>
    <property type="match status" value="1"/>
</dbReference>
<dbReference type="Proteomes" id="UP000671879">
    <property type="component" value="Chromosome"/>
</dbReference>
<evidence type="ECO:0000313" key="9">
    <source>
        <dbReference type="EMBL" id="QTX32706.1"/>
    </source>
</evidence>
<dbReference type="PANTHER" id="PTHR11645:SF0">
    <property type="entry name" value="PYRROLINE-5-CARBOXYLATE REDUCTASE 3"/>
    <property type="match status" value="1"/>
</dbReference>
<keyword evidence="3 4" id="KW-0560">Oxidoreductase</keyword>